<reference evidence="5" key="1">
    <citation type="submission" date="2023-07" db="EMBL/GenBank/DDBJ databases">
        <title>Genome content predicts the carbon catabolic preferences of heterotrophic bacteria.</title>
        <authorList>
            <person name="Gralka M."/>
        </authorList>
    </citation>
    <scope>NUCLEOTIDE SEQUENCE</scope>
    <source>
        <strain evidence="5">I3M17_2</strain>
    </source>
</reference>
<dbReference type="RefSeq" id="WP_303491497.1">
    <property type="nucleotide sequence ID" value="NZ_JAUOPB010000003.1"/>
</dbReference>
<dbReference type="SMART" id="SM00060">
    <property type="entry name" value="FN3"/>
    <property type="match status" value="2"/>
</dbReference>
<dbReference type="Pfam" id="PF00754">
    <property type="entry name" value="F5_F8_type_C"/>
    <property type="match status" value="2"/>
</dbReference>
<dbReference type="Gene3D" id="2.60.120.260">
    <property type="entry name" value="Galactose-binding domain-like"/>
    <property type="match status" value="2"/>
</dbReference>
<dbReference type="PROSITE" id="PS50853">
    <property type="entry name" value="FN3"/>
    <property type="match status" value="2"/>
</dbReference>
<evidence type="ECO:0000313" key="5">
    <source>
        <dbReference type="EMBL" id="MDO6421825.1"/>
    </source>
</evidence>
<sequence>MKIIRLFVFCLGVVSSMAAVASSHEPHDEGNALESALWDTLTIPVCWENPEAFPVAEQSWVRNAVERTWEQESLVRFTGWGECGANDDGIRILVDDVGPHVKQLGSRLDGYVNGMVLNHTFQNWGTSCSYRRQYCAEVIAVHEFGHALGFAHEQNRDDTDDICAAEAQGTDGDIYVGAWDLDSVLNYCNPEWNGAGNLSDTDIEMVQLFYGQPIETSGNEPVAICSVNSSSSDGNIAENTLDGDYATRWSANGEGEWIQFNLCESQVANRVELAWYKGDVRSSAFSVEYITTDGYVWYTAPVRRYSSGASLGLESASFTAAEIQSLRITGYGNSSNTWNSITEAVIYTPSAGPDYPNLIAPTNVAATATGQTQITITWTDTNSEEEGYFIEARIGSNDFVAIGLTEANATSYTHTDLIAEGLYEYRVTAVSGIIRSNFAAASVYFQPAGGSQANLVRPENFVVTSNAQGQVALSWVDVSEGEEGYTLEYKLSSEAHFTVIELAANTESAIVSSLAAGSYEFRLSSYFGDNISEYSELSVTVFASETAITPVDFFASSDDGNVASNVFDNDYSTRWSAFGVGESLTIALGDNYLVTDMRIAWYKGDQRQTRFQVEVSDDNQTWVQVFDGINSGESLSLETTFSGDYRASYIRIIGLGNEFNNWNSITEVSIKGHL</sequence>
<dbReference type="PROSITE" id="PS50022">
    <property type="entry name" value="FA58C_3"/>
    <property type="match status" value="1"/>
</dbReference>
<organism evidence="5 6">
    <name type="scientific">Saccharophagus degradans</name>
    <dbReference type="NCBI Taxonomy" id="86304"/>
    <lineage>
        <taxon>Bacteria</taxon>
        <taxon>Pseudomonadati</taxon>
        <taxon>Pseudomonadota</taxon>
        <taxon>Gammaproteobacteria</taxon>
        <taxon>Cellvibrionales</taxon>
        <taxon>Cellvibrionaceae</taxon>
        <taxon>Saccharophagus</taxon>
    </lineage>
</organism>
<dbReference type="EMBL" id="JAUOPB010000003">
    <property type="protein sequence ID" value="MDO6421825.1"/>
    <property type="molecule type" value="Genomic_DNA"/>
</dbReference>
<dbReference type="InterPro" id="IPR008979">
    <property type="entry name" value="Galactose-bd-like_sf"/>
</dbReference>
<dbReference type="InterPro" id="IPR013783">
    <property type="entry name" value="Ig-like_fold"/>
</dbReference>
<dbReference type="InterPro" id="IPR003961">
    <property type="entry name" value="FN3_dom"/>
</dbReference>
<dbReference type="SMART" id="SM00235">
    <property type="entry name" value="ZnMc"/>
    <property type="match status" value="1"/>
</dbReference>
<dbReference type="GO" id="GO:0006508">
    <property type="term" value="P:proteolysis"/>
    <property type="evidence" value="ECO:0007669"/>
    <property type="project" value="InterPro"/>
</dbReference>
<dbReference type="Gene3D" id="2.60.40.10">
    <property type="entry name" value="Immunoglobulins"/>
    <property type="match status" value="2"/>
</dbReference>
<name>A0AAW7X2V6_9GAMM</name>
<evidence type="ECO:0000256" key="2">
    <source>
        <dbReference type="SAM" id="SignalP"/>
    </source>
</evidence>
<dbReference type="Proteomes" id="UP001169760">
    <property type="component" value="Unassembled WGS sequence"/>
</dbReference>
<keyword evidence="1" id="KW-0677">Repeat</keyword>
<dbReference type="InterPro" id="IPR024079">
    <property type="entry name" value="MetalloPept_cat_dom_sf"/>
</dbReference>
<protein>
    <submittedName>
        <fullName evidence="5">Discoidin domain-containing protein</fullName>
    </submittedName>
</protein>
<feature type="domain" description="F5/8 type C" evidence="3">
    <location>
        <begin position="532"/>
        <end position="673"/>
    </location>
</feature>
<evidence type="ECO:0000259" key="3">
    <source>
        <dbReference type="PROSITE" id="PS50022"/>
    </source>
</evidence>
<dbReference type="InterPro" id="IPR050964">
    <property type="entry name" value="Striated_Muscle_Regulatory"/>
</dbReference>
<dbReference type="InterPro" id="IPR001506">
    <property type="entry name" value="Peptidase_M12A"/>
</dbReference>
<evidence type="ECO:0000256" key="1">
    <source>
        <dbReference type="ARBA" id="ARBA00022737"/>
    </source>
</evidence>
<evidence type="ECO:0000313" key="6">
    <source>
        <dbReference type="Proteomes" id="UP001169760"/>
    </source>
</evidence>
<feature type="signal peptide" evidence="2">
    <location>
        <begin position="1"/>
        <end position="21"/>
    </location>
</feature>
<dbReference type="PANTHER" id="PTHR13817">
    <property type="entry name" value="TITIN"/>
    <property type="match status" value="1"/>
</dbReference>
<accession>A0AAW7X2V6</accession>
<proteinExistence type="predicted"/>
<dbReference type="GO" id="GO:0008270">
    <property type="term" value="F:zinc ion binding"/>
    <property type="evidence" value="ECO:0007669"/>
    <property type="project" value="InterPro"/>
</dbReference>
<dbReference type="Pfam" id="PF01400">
    <property type="entry name" value="Astacin"/>
    <property type="match status" value="1"/>
</dbReference>
<dbReference type="Gene3D" id="3.40.390.10">
    <property type="entry name" value="Collagenase (Catalytic Domain)"/>
    <property type="match status" value="1"/>
</dbReference>
<comment type="caution">
    <text evidence="5">The sequence shown here is derived from an EMBL/GenBank/DDBJ whole genome shotgun (WGS) entry which is preliminary data.</text>
</comment>
<dbReference type="InterPro" id="IPR000421">
    <property type="entry name" value="FA58C"/>
</dbReference>
<dbReference type="GO" id="GO:0004222">
    <property type="term" value="F:metalloendopeptidase activity"/>
    <property type="evidence" value="ECO:0007669"/>
    <property type="project" value="InterPro"/>
</dbReference>
<dbReference type="SUPFAM" id="SSF55486">
    <property type="entry name" value="Metalloproteases ('zincins'), catalytic domain"/>
    <property type="match status" value="1"/>
</dbReference>
<dbReference type="InterPro" id="IPR036116">
    <property type="entry name" value="FN3_sf"/>
</dbReference>
<evidence type="ECO:0000259" key="4">
    <source>
        <dbReference type="PROSITE" id="PS50853"/>
    </source>
</evidence>
<feature type="domain" description="Fibronectin type-III" evidence="4">
    <location>
        <begin position="457"/>
        <end position="546"/>
    </location>
</feature>
<dbReference type="AlphaFoldDB" id="A0AAW7X2V6"/>
<feature type="chain" id="PRO_5043555203" evidence="2">
    <location>
        <begin position="22"/>
        <end position="674"/>
    </location>
</feature>
<feature type="domain" description="Fibronectin type-III" evidence="4">
    <location>
        <begin position="360"/>
        <end position="450"/>
    </location>
</feature>
<dbReference type="CDD" id="cd04279">
    <property type="entry name" value="ZnMc_MMP_like_1"/>
    <property type="match status" value="1"/>
</dbReference>
<dbReference type="PANTHER" id="PTHR13817:SF166">
    <property type="entry name" value="NEURONAL IGCAM-RELATED"/>
    <property type="match status" value="1"/>
</dbReference>
<dbReference type="InterPro" id="IPR006026">
    <property type="entry name" value="Peptidase_Metallo"/>
</dbReference>
<gene>
    <name evidence="5" type="ORF">Q4521_05020</name>
</gene>
<dbReference type="SUPFAM" id="SSF49265">
    <property type="entry name" value="Fibronectin type III"/>
    <property type="match status" value="1"/>
</dbReference>
<dbReference type="CDD" id="cd00063">
    <property type="entry name" value="FN3"/>
    <property type="match status" value="2"/>
</dbReference>
<dbReference type="SUPFAM" id="SSF49785">
    <property type="entry name" value="Galactose-binding domain-like"/>
    <property type="match status" value="2"/>
</dbReference>
<keyword evidence="2" id="KW-0732">Signal</keyword>
<dbReference type="Pfam" id="PF00041">
    <property type="entry name" value="fn3"/>
    <property type="match status" value="1"/>
</dbReference>